<gene>
    <name evidence="5" type="ORF">MMEN_LOCUS4313</name>
</gene>
<keyword evidence="2" id="KW-1015">Disulfide bond</keyword>
<sequence length="222" mass="24418">RAFKRQCTEDGTWLEGACEPVTCDPPPAVFHGSYYCTDGFRFDSVCRLNCSNPASKTAPAATGGSAHTVRLLNAPCKQGSGSNAIRCRKDGNWTGSFRLCSYSKGQCSLPQNLHHGLHYSCKRGHSIGEECELTCREVGGEVVILPSNMTAENIVKEHWRNPHKVKSIVCTMGLKWYPPPEQLHCIKGCEPFIGDNYCDSVNNRAFCNYDGGDCCQSTVKTK</sequence>
<dbReference type="Proteomes" id="UP000677803">
    <property type="component" value="Unassembled WGS sequence"/>
</dbReference>
<dbReference type="InterPro" id="IPR043543">
    <property type="entry name" value="PAPPA/PAPPA2"/>
</dbReference>
<dbReference type="FunFam" id="2.10.70.10:FF:000061">
    <property type="entry name" value="Pappalysin 1"/>
    <property type="match status" value="1"/>
</dbReference>
<proteinExistence type="predicted"/>
<dbReference type="SUPFAM" id="SSF57535">
    <property type="entry name" value="Complement control module/SCR domain"/>
    <property type="match status" value="1"/>
</dbReference>
<dbReference type="OrthoDB" id="536211at2759"/>
<keyword evidence="1" id="KW-0677">Repeat</keyword>
<reference evidence="5" key="1">
    <citation type="submission" date="2021-05" db="EMBL/GenBank/DDBJ databases">
        <authorList>
            <person name="Tigano A."/>
        </authorList>
    </citation>
    <scope>NUCLEOTIDE SEQUENCE</scope>
</reference>
<dbReference type="InterPro" id="IPR000800">
    <property type="entry name" value="Notch_dom"/>
</dbReference>
<evidence type="ECO:0000256" key="3">
    <source>
        <dbReference type="ARBA" id="ARBA00023180"/>
    </source>
</evidence>
<dbReference type="GO" id="GO:0006508">
    <property type="term" value="P:proteolysis"/>
    <property type="evidence" value="ECO:0007669"/>
    <property type="project" value="TreeGrafter"/>
</dbReference>
<dbReference type="GO" id="GO:0004222">
    <property type="term" value="F:metalloendopeptidase activity"/>
    <property type="evidence" value="ECO:0007669"/>
    <property type="project" value="TreeGrafter"/>
</dbReference>
<accession>A0A8S4AFU6</accession>
<dbReference type="Gene3D" id="2.10.70.10">
    <property type="entry name" value="Complement Module, domain 1"/>
    <property type="match status" value="1"/>
</dbReference>
<dbReference type="PANTHER" id="PTHR46130:SF2">
    <property type="entry name" value="PAPPALYSIN-1"/>
    <property type="match status" value="1"/>
</dbReference>
<comment type="caution">
    <text evidence="5">The sequence shown here is derived from an EMBL/GenBank/DDBJ whole genome shotgun (WGS) entry which is preliminary data.</text>
</comment>
<evidence type="ECO:0000259" key="4">
    <source>
        <dbReference type="SMART" id="SM00004"/>
    </source>
</evidence>
<feature type="non-terminal residue" evidence="5">
    <location>
        <position position="222"/>
    </location>
</feature>
<dbReference type="SMART" id="SM00004">
    <property type="entry name" value="NL"/>
    <property type="match status" value="1"/>
</dbReference>
<dbReference type="GO" id="GO:0005615">
    <property type="term" value="C:extracellular space"/>
    <property type="evidence" value="ECO:0007669"/>
    <property type="project" value="TreeGrafter"/>
</dbReference>
<protein>
    <submittedName>
        <fullName evidence="5">(Atlantic silverside) hypothetical protein</fullName>
    </submittedName>
</protein>
<organism evidence="5 6">
    <name type="scientific">Menidia menidia</name>
    <name type="common">Atlantic silverside</name>
    <dbReference type="NCBI Taxonomy" id="238744"/>
    <lineage>
        <taxon>Eukaryota</taxon>
        <taxon>Metazoa</taxon>
        <taxon>Chordata</taxon>
        <taxon>Craniata</taxon>
        <taxon>Vertebrata</taxon>
        <taxon>Euteleostomi</taxon>
        <taxon>Actinopterygii</taxon>
        <taxon>Neopterygii</taxon>
        <taxon>Teleostei</taxon>
        <taxon>Neoteleostei</taxon>
        <taxon>Acanthomorphata</taxon>
        <taxon>Ovalentaria</taxon>
        <taxon>Atherinomorphae</taxon>
        <taxon>Atheriniformes</taxon>
        <taxon>Atherinopsidae</taxon>
        <taxon>Menidiinae</taxon>
        <taxon>Menidia</taxon>
    </lineage>
</organism>
<dbReference type="InterPro" id="IPR035976">
    <property type="entry name" value="Sushi/SCR/CCP_sf"/>
</dbReference>
<feature type="domain" description="LNR" evidence="4">
    <location>
        <begin position="178"/>
        <end position="215"/>
    </location>
</feature>
<dbReference type="EMBL" id="CAJRST010003335">
    <property type="protein sequence ID" value="CAG5867523.1"/>
    <property type="molecule type" value="Genomic_DNA"/>
</dbReference>
<dbReference type="PANTHER" id="PTHR46130">
    <property type="entry name" value="LAMGL DOMAIN-CONTAINING PROTEIN"/>
    <property type="match status" value="1"/>
</dbReference>
<evidence type="ECO:0000256" key="2">
    <source>
        <dbReference type="ARBA" id="ARBA00023157"/>
    </source>
</evidence>
<evidence type="ECO:0000256" key="1">
    <source>
        <dbReference type="ARBA" id="ARBA00022737"/>
    </source>
</evidence>
<feature type="non-terminal residue" evidence="5">
    <location>
        <position position="1"/>
    </location>
</feature>
<dbReference type="GO" id="GO:0007166">
    <property type="term" value="P:cell surface receptor signaling pathway"/>
    <property type="evidence" value="ECO:0007669"/>
    <property type="project" value="TreeGrafter"/>
</dbReference>
<evidence type="ECO:0000313" key="5">
    <source>
        <dbReference type="EMBL" id="CAG5867523.1"/>
    </source>
</evidence>
<keyword evidence="3" id="KW-0325">Glycoprotein</keyword>
<keyword evidence="6" id="KW-1185">Reference proteome</keyword>
<name>A0A8S4AFU6_9TELE</name>
<evidence type="ECO:0000313" key="6">
    <source>
        <dbReference type="Proteomes" id="UP000677803"/>
    </source>
</evidence>
<dbReference type="AlphaFoldDB" id="A0A8S4AFU6"/>